<evidence type="ECO:0000256" key="20">
    <source>
        <dbReference type="SAM" id="MobiDB-lite"/>
    </source>
</evidence>
<dbReference type="GO" id="GO:0034511">
    <property type="term" value="F:U3 snoRNA binding"/>
    <property type="evidence" value="ECO:0007669"/>
    <property type="project" value="InterPro"/>
</dbReference>
<keyword evidence="22" id="KW-1185">Reference proteome</keyword>
<comment type="similarity">
    <text evidence="2">Belongs to the WD repeat RRP9 family.</text>
</comment>
<evidence type="ECO:0000256" key="10">
    <source>
        <dbReference type="ARBA" id="ARBA00022884"/>
    </source>
</evidence>
<evidence type="ECO:0000313" key="22">
    <source>
        <dbReference type="Proteomes" id="UP000887568"/>
    </source>
</evidence>
<dbReference type="FunFam" id="2.130.10.10:FF:000143">
    <property type="entry name" value="U3 small nucleolar RNA-interacting protein 2 isoform X2"/>
    <property type="match status" value="1"/>
</dbReference>
<evidence type="ECO:0000256" key="9">
    <source>
        <dbReference type="ARBA" id="ARBA00022843"/>
    </source>
</evidence>
<evidence type="ECO:0000256" key="13">
    <source>
        <dbReference type="ARBA" id="ARBA00023274"/>
    </source>
</evidence>
<dbReference type="OrthoDB" id="189968at2759"/>
<evidence type="ECO:0000256" key="11">
    <source>
        <dbReference type="ARBA" id="ARBA00022990"/>
    </source>
</evidence>
<evidence type="ECO:0000256" key="14">
    <source>
        <dbReference type="ARBA" id="ARBA00055322"/>
    </source>
</evidence>
<organism evidence="21 22">
    <name type="scientific">Patiria miniata</name>
    <name type="common">Bat star</name>
    <name type="synonym">Asterina miniata</name>
    <dbReference type="NCBI Taxonomy" id="46514"/>
    <lineage>
        <taxon>Eukaryota</taxon>
        <taxon>Metazoa</taxon>
        <taxon>Echinodermata</taxon>
        <taxon>Eleutherozoa</taxon>
        <taxon>Asterozoa</taxon>
        <taxon>Asteroidea</taxon>
        <taxon>Valvatacea</taxon>
        <taxon>Valvatida</taxon>
        <taxon>Asterinidae</taxon>
        <taxon>Patiria</taxon>
    </lineage>
</organism>
<keyword evidence="13" id="KW-0687">Ribonucleoprotein</keyword>
<dbReference type="EnsemblMetazoa" id="XM_038198520.1">
    <property type="protein sequence ID" value="XP_038054448.1"/>
    <property type="gene ID" value="LOC119726714"/>
</dbReference>
<dbReference type="InterPro" id="IPR015943">
    <property type="entry name" value="WD40/YVTN_repeat-like_dom_sf"/>
</dbReference>
<feature type="repeat" description="WD" evidence="19">
    <location>
        <begin position="147"/>
        <end position="182"/>
    </location>
</feature>
<keyword evidence="10" id="KW-0694">RNA-binding</keyword>
<dbReference type="Pfam" id="PF00400">
    <property type="entry name" value="WD40"/>
    <property type="match status" value="6"/>
</dbReference>
<dbReference type="PROSITE" id="PS50082">
    <property type="entry name" value="WD_REPEATS_2"/>
    <property type="match status" value="4"/>
</dbReference>
<comment type="function">
    <text evidence="14">Component of a nucleolar small nuclear ribonucleoprotein particle (snoRNP) thought to participate in the processing and modification of pre-ribosomal RNA (pre-rRNA). Part of the small subunit (SSU) processome, first precursor of the small eukaryotic ribosomal subunit. During the assembly of the SSU processome in the nucleolus, many ribosome biogenesis factors, an RNA chaperone and ribosomal proteins associate with the nascent pre-rRNA and work in concert to generate RNA folding, modifications, rearrangements and cleavage as well as targeted degradation of pre-ribosomal RNA by the RNA exosome.</text>
</comment>
<evidence type="ECO:0000256" key="1">
    <source>
        <dbReference type="ARBA" id="ARBA00004604"/>
    </source>
</evidence>
<dbReference type="InterPro" id="IPR039241">
    <property type="entry name" value="Rrp9-like"/>
</dbReference>
<evidence type="ECO:0000256" key="3">
    <source>
        <dbReference type="ARBA" id="ARBA00022481"/>
    </source>
</evidence>
<keyword evidence="11" id="KW-0007">Acetylation</keyword>
<keyword evidence="5" id="KW-0698">rRNA processing</keyword>
<keyword evidence="12" id="KW-0539">Nucleus</keyword>
<reference evidence="21" key="1">
    <citation type="submission" date="2022-11" db="UniProtKB">
        <authorList>
            <consortium name="EnsemblMetazoa"/>
        </authorList>
    </citation>
    <scope>IDENTIFICATION</scope>
</reference>
<dbReference type="GO" id="GO:0006364">
    <property type="term" value="P:rRNA processing"/>
    <property type="evidence" value="ECO:0007669"/>
    <property type="project" value="UniProtKB-KW"/>
</dbReference>
<evidence type="ECO:0000256" key="4">
    <source>
        <dbReference type="ARBA" id="ARBA00022499"/>
    </source>
</evidence>
<dbReference type="SUPFAM" id="SSF50978">
    <property type="entry name" value="WD40 repeat-like"/>
    <property type="match status" value="1"/>
</dbReference>
<dbReference type="OMA" id="CSLRIWK"/>
<protein>
    <recommendedName>
        <fullName evidence="16">U3 small nucleolar RNA-interacting protein 2</fullName>
    </recommendedName>
    <alternativeName>
        <fullName evidence="18">RRP9 homolog</fullName>
    </alternativeName>
    <alternativeName>
        <fullName evidence="17">U3 small nucleolar ribonucleoprotein-associated 55 kDa protein</fullName>
    </alternativeName>
</protein>
<dbReference type="GO" id="GO:0032040">
    <property type="term" value="C:small-subunit processome"/>
    <property type="evidence" value="ECO:0007669"/>
    <property type="project" value="TreeGrafter"/>
</dbReference>
<evidence type="ECO:0000256" key="12">
    <source>
        <dbReference type="ARBA" id="ARBA00023242"/>
    </source>
</evidence>
<comment type="subcellular location">
    <subcellularLocation>
        <location evidence="1">Nucleus</location>
        <location evidence="1">Nucleolus</location>
    </subcellularLocation>
</comment>
<keyword evidence="9" id="KW-0832">Ubl conjugation</keyword>
<keyword evidence="6" id="KW-0597">Phosphoprotein</keyword>
<feature type="repeat" description="WD" evidence="19">
    <location>
        <begin position="284"/>
        <end position="317"/>
    </location>
</feature>
<evidence type="ECO:0000256" key="5">
    <source>
        <dbReference type="ARBA" id="ARBA00022552"/>
    </source>
</evidence>
<accession>A0A913ZRQ0</accession>
<evidence type="ECO:0000313" key="21">
    <source>
        <dbReference type="EnsemblMetazoa" id="XP_038054448.1"/>
    </source>
</evidence>
<keyword evidence="7 19" id="KW-0853">WD repeat</keyword>
<comment type="subunit">
    <text evidence="15">Interacts specifically with the U3 small nucleolar RNA (U3 snoRNA). Binds a sub-fragment of the U3 snoRNA surrounding the B/C motif (3UBC). This association with the U3BC RNA is dependent on the binding of a protein called 15.5K to the box B/C motif. The association of the protein with the U3BC RNA was found to be also dependent on a conserved RNA structure that flanks the box B/C motif. Part of the small subunit (SSU) processome, composed of more than 70 proteins and the RNA chaperone small nucleolar RNA (snoRNA) U3.</text>
</comment>
<dbReference type="PANTHER" id="PTHR19865">
    <property type="entry name" value="U3 SMALL NUCLEOLAR RNA INTERACTING PROTEIN 2"/>
    <property type="match status" value="1"/>
</dbReference>
<dbReference type="PROSITE" id="PS50294">
    <property type="entry name" value="WD_REPEATS_REGION"/>
    <property type="match status" value="4"/>
</dbReference>
<dbReference type="RefSeq" id="XP_038054448.1">
    <property type="nucleotide sequence ID" value="XM_038198520.1"/>
</dbReference>
<keyword evidence="8" id="KW-0677">Repeat</keyword>
<evidence type="ECO:0000256" key="17">
    <source>
        <dbReference type="ARBA" id="ARBA00076054"/>
    </source>
</evidence>
<dbReference type="PROSITE" id="PS00678">
    <property type="entry name" value="WD_REPEATS_1"/>
    <property type="match status" value="1"/>
</dbReference>
<evidence type="ECO:0000256" key="8">
    <source>
        <dbReference type="ARBA" id="ARBA00022737"/>
    </source>
</evidence>
<evidence type="ECO:0000256" key="6">
    <source>
        <dbReference type="ARBA" id="ARBA00022553"/>
    </source>
</evidence>
<evidence type="ECO:0000256" key="18">
    <source>
        <dbReference type="ARBA" id="ARBA00077445"/>
    </source>
</evidence>
<feature type="repeat" description="WD" evidence="19">
    <location>
        <begin position="242"/>
        <end position="283"/>
    </location>
</feature>
<feature type="compositionally biased region" description="Basic and acidic residues" evidence="20">
    <location>
        <begin position="17"/>
        <end position="30"/>
    </location>
</feature>
<keyword evidence="3" id="KW-0488">Methylation</keyword>
<evidence type="ECO:0000256" key="2">
    <source>
        <dbReference type="ARBA" id="ARBA00006777"/>
    </source>
</evidence>
<proteinExistence type="inferred from homology"/>
<dbReference type="InterPro" id="IPR020472">
    <property type="entry name" value="WD40_PAC1"/>
</dbReference>
<name>A0A913ZRQ0_PATMI</name>
<dbReference type="PANTHER" id="PTHR19865:SF0">
    <property type="entry name" value="U3 SMALL NUCLEOLAR RNA-INTERACTING PROTEIN 2"/>
    <property type="match status" value="1"/>
</dbReference>
<evidence type="ECO:0000256" key="16">
    <source>
        <dbReference type="ARBA" id="ARBA00074377"/>
    </source>
</evidence>
<dbReference type="CTD" id="9136"/>
<dbReference type="Gene3D" id="2.130.10.10">
    <property type="entry name" value="YVTN repeat-like/Quinoprotein amine dehydrogenase"/>
    <property type="match status" value="1"/>
</dbReference>
<sequence>MSFFIRGAPSKKKKPLGKKDSNNGKPKRDMSIAASNKIRKKKSKLSEEIVSDSSEDEIETPASKRKLEPSSSESEEEETAQEKRLRLTKQYLAQLEEEEKDNEETKDIDRDAISHRLREEVLEQSGKLQKKVAQDYDFQATPEMAVLRGHQLSVTCLVISSDNKHAYSGSKDCSIIKWNLESCRKEFVIPGGRKGTEDTHKGHTTHVLALAISSDNSFLASGCRSKIIHVWNPGNGELLHTFRGHRDAVSGLSFRKGTHTLYSASHDRSVKVWNLDEMAYVETLFGHQDSIMAIDSLTRERAVTAGGRDNTLRVWKIIEESQLIYNSPGGSVDCIKLINEEHFISGSDDGSISLWSVLKKKPAAVVKNAHSKRFDTITNGQSQTQNTVYPKEENWISSVAALQSSDLLASAGSKDSKIRLWQCSDGYRSLQPLASIDIVGFVNAMQFTSDGSLLVAGVGQEHRLGRWWRLKNARNSIVIIKLKKKADGKQ</sequence>
<dbReference type="InterPro" id="IPR001680">
    <property type="entry name" value="WD40_rpt"/>
</dbReference>
<evidence type="ECO:0000256" key="19">
    <source>
        <dbReference type="PROSITE-ProRule" id="PRU00221"/>
    </source>
</evidence>
<dbReference type="InterPro" id="IPR019775">
    <property type="entry name" value="WD40_repeat_CS"/>
</dbReference>
<dbReference type="SMART" id="SM00320">
    <property type="entry name" value="WD40"/>
    <property type="match status" value="7"/>
</dbReference>
<evidence type="ECO:0000256" key="15">
    <source>
        <dbReference type="ARBA" id="ARBA00065513"/>
    </source>
</evidence>
<dbReference type="CDD" id="cd00200">
    <property type="entry name" value="WD40"/>
    <property type="match status" value="1"/>
</dbReference>
<dbReference type="GeneID" id="119726714"/>
<dbReference type="PRINTS" id="PR00320">
    <property type="entry name" value="GPROTEINBRPT"/>
</dbReference>
<evidence type="ECO:0000256" key="7">
    <source>
        <dbReference type="ARBA" id="ARBA00022574"/>
    </source>
</evidence>
<dbReference type="Proteomes" id="UP000887568">
    <property type="component" value="Unplaced"/>
</dbReference>
<dbReference type="AlphaFoldDB" id="A0A913ZRQ0"/>
<feature type="repeat" description="WD" evidence="19">
    <location>
        <begin position="200"/>
        <end position="241"/>
    </location>
</feature>
<dbReference type="InterPro" id="IPR036322">
    <property type="entry name" value="WD40_repeat_dom_sf"/>
</dbReference>
<feature type="region of interest" description="Disordered" evidence="20">
    <location>
        <begin position="1"/>
        <end position="83"/>
    </location>
</feature>
<keyword evidence="4" id="KW-1017">Isopeptide bond</keyword>
<feature type="compositionally biased region" description="Acidic residues" evidence="20">
    <location>
        <begin position="49"/>
        <end position="59"/>
    </location>
</feature>